<feature type="transmembrane region" description="Helical" evidence="8">
    <location>
        <begin position="227"/>
        <end position="255"/>
    </location>
</feature>
<feature type="transmembrane region" description="Helical" evidence="8">
    <location>
        <begin position="323"/>
        <end position="341"/>
    </location>
</feature>
<evidence type="ECO:0000256" key="5">
    <source>
        <dbReference type="ARBA" id="ARBA00022989"/>
    </source>
</evidence>
<dbReference type="STRING" id="1220583.GOACH_10_00810"/>
<keyword evidence="6 8" id="KW-0472">Membrane</keyword>
<evidence type="ECO:0000256" key="8">
    <source>
        <dbReference type="SAM" id="Phobius"/>
    </source>
</evidence>
<name>L7KN38_9ACTN</name>
<keyword evidence="5 8" id="KW-1133">Transmembrane helix</keyword>
<feature type="transmembrane region" description="Helical" evidence="8">
    <location>
        <begin position="68"/>
        <end position="86"/>
    </location>
</feature>
<dbReference type="GO" id="GO:0016758">
    <property type="term" value="F:hexosyltransferase activity"/>
    <property type="evidence" value="ECO:0007669"/>
    <property type="project" value="InterPro"/>
</dbReference>
<feature type="transmembrane region" description="Helical" evidence="8">
    <location>
        <begin position="157"/>
        <end position="176"/>
    </location>
</feature>
<reference evidence="9 10" key="1">
    <citation type="submission" date="2012-12" db="EMBL/GenBank/DDBJ databases">
        <title>Whole genome shotgun sequence of Gordonia aichiensis NBRC 108223.</title>
        <authorList>
            <person name="Isaki-Nakamura S."/>
            <person name="Hosoyama A."/>
            <person name="Tsuchikane K."/>
            <person name="Ando Y."/>
            <person name="Baba S."/>
            <person name="Ohji S."/>
            <person name="Hamada M."/>
            <person name="Tamura T."/>
            <person name="Yamazoe A."/>
            <person name="Yamazaki S."/>
            <person name="Fujita N."/>
        </authorList>
    </citation>
    <scope>NUCLEOTIDE SEQUENCE [LARGE SCALE GENOMIC DNA]</scope>
    <source>
        <strain evidence="9 10">NBRC 108223</strain>
    </source>
</reference>
<accession>L7KN38</accession>
<evidence type="ECO:0000256" key="2">
    <source>
        <dbReference type="ARBA" id="ARBA00022475"/>
    </source>
</evidence>
<dbReference type="Proteomes" id="UP000010988">
    <property type="component" value="Unassembled WGS sequence"/>
</dbReference>
<evidence type="ECO:0000256" key="7">
    <source>
        <dbReference type="ARBA" id="ARBA00024033"/>
    </source>
</evidence>
<feature type="transmembrane region" description="Helical" evidence="8">
    <location>
        <begin position="348"/>
        <end position="365"/>
    </location>
</feature>
<feature type="transmembrane region" description="Helical" evidence="8">
    <location>
        <begin position="262"/>
        <end position="282"/>
    </location>
</feature>
<keyword evidence="3" id="KW-0808">Transferase</keyword>
<keyword evidence="10" id="KW-1185">Reference proteome</keyword>
<feature type="transmembrane region" description="Helical" evidence="8">
    <location>
        <begin position="188"/>
        <end position="221"/>
    </location>
</feature>
<sequence>MHMSLASDLLRVHRHTGEAITYVGFGVGSYLLFRYSGLDSHITWAHCAVVGYLVAAVLSIGPHRHTRLARIAAITGAVVVPFVMLLDGHHQMQDEVGVISRSGELLLSSGIPYVHGASTLGDINPYLPFMAVFGIPAALVARTHGTGNALWSAVGDPRIWCALIALVGILGSVRVLRAHSQTSRTVVVLLIASPTIALEMCASGVDLPLAGLLLLGLALSATRRPTFGALCIAAAFAIKWVAIICVPVILAMLVVRFGRRAALRFAGVFTATAVVLIIPALFSVSDVVDQVLEFPTGSGQVSTPAHSELPGVLLASTVPAGRIIDIALLGVCAAAIMVWLVRRPPATFAAAATVAGCGFTCFFLLAPVGRFGYMLLPILLFGLAYVGRLNDKRSAAPPQLAATS</sequence>
<dbReference type="EMBL" id="BANR01000010">
    <property type="protein sequence ID" value="GAC49113.1"/>
    <property type="molecule type" value="Genomic_DNA"/>
</dbReference>
<evidence type="ECO:0000256" key="6">
    <source>
        <dbReference type="ARBA" id="ARBA00023136"/>
    </source>
</evidence>
<dbReference type="eggNOG" id="ENOG5031JHI">
    <property type="taxonomic scope" value="Bacteria"/>
</dbReference>
<dbReference type="AlphaFoldDB" id="L7KN38"/>
<evidence type="ECO:0000313" key="9">
    <source>
        <dbReference type="EMBL" id="GAC49113.1"/>
    </source>
</evidence>
<feature type="transmembrane region" description="Helical" evidence="8">
    <location>
        <begin position="20"/>
        <end position="37"/>
    </location>
</feature>
<dbReference type="Pfam" id="PF09594">
    <property type="entry name" value="GT87"/>
    <property type="match status" value="1"/>
</dbReference>
<protein>
    <recommendedName>
        <fullName evidence="11">DUF2029 domain-containing protein</fullName>
    </recommendedName>
</protein>
<evidence type="ECO:0000256" key="4">
    <source>
        <dbReference type="ARBA" id="ARBA00022692"/>
    </source>
</evidence>
<feature type="transmembrane region" description="Helical" evidence="8">
    <location>
        <begin position="43"/>
        <end position="61"/>
    </location>
</feature>
<evidence type="ECO:0000256" key="1">
    <source>
        <dbReference type="ARBA" id="ARBA00004651"/>
    </source>
</evidence>
<comment type="subcellular location">
    <subcellularLocation>
        <location evidence="1">Cell membrane</location>
        <topology evidence="1">Multi-pass membrane protein</topology>
    </subcellularLocation>
</comment>
<comment type="similarity">
    <text evidence="7">Belongs to the glycosyltransferase 87 family.</text>
</comment>
<proteinExistence type="inferred from homology"/>
<comment type="caution">
    <text evidence="9">The sequence shown here is derived from an EMBL/GenBank/DDBJ whole genome shotgun (WGS) entry which is preliminary data.</text>
</comment>
<keyword evidence="2" id="KW-1003">Cell membrane</keyword>
<evidence type="ECO:0008006" key="11">
    <source>
        <dbReference type="Google" id="ProtNLM"/>
    </source>
</evidence>
<keyword evidence="4 8" id="KW-0812">Transmembrane</keyword>
<organism evidence="9 10">
    <name type="scientific">Gordonia aichiensis NBRC 108223</name>
    <dbReference type="NCBI Taxonomy" id="1220583"/>
    <lineage>
        <taxon>Bacteria</taxon>
        <taxon>Bacillati</taxon>
        <taxon>Actinomycetota</taxon>
        <taxon>Actinomycetes</taxon>
        <taxon>Mycobacteriales</taxon>
        <taxon>Gordoniaceae</taxon>
        <taxon>Gordonia</taxon>
    </lineage>
</organism>
<dbReference type="GO" id="GO:0005886">
    <property type="term" value="C:plasma membrane"/>
    <property type="evidence" value="ECO:0007669"/>
    <property type="project" value="UniProtKB-SubCell"/>
</dbReference>
<evidence type="ECO:0000256" key="3">
    <source>
        <dbReference type="ARBA" id="ARBA00022679"/>
    </source>
</evidence>
<feature type="transmembrane region" description="Helical" evidence="8">
    <location>
        <begin position="371"/>
        <end position="387"/>
    </location>
</feature>
<dbReference type="InterPro" id="IPR018584">
    <property type="entry name" value="GT87"/>
</dbReference>
<evidence type="ECO:0000313" key="10">
    <source>
        <dbReference type="Proteomes" id="UP000010988"/>
    </source>
</evidence>
<gene>
    <name evidence="9" type="ORF">GOACH_10_00810</name>
</gene>